<accession>A0A1H0TYH2</accession>
<comment type="subcellular location">
    <subcellularLocation>
        <location evidence="1">Membrane</location>
    </subcellularLocation>
</comment>
<protein>
    <recommendedName>
        <fullName evidence="8">MAPEG family protein</fullName>
    </recommendedName>
</protein>
<evidence type="ECO:0000256" key="2">
    <source>
        <dbReference type="ARBA" id="ARBA00022692"/>
    </source>
</evidence>
<keyword evidence="3 5" id="KW-1133">Transmembrane helix</keyword>
<dbReference type="GO" id="GO:0016020">
    <property type="term" value="C:membrane"/>
    <property type="evidence" value="ECO:0007669"/>
    <property type="project" value="UniProtKB-SubCell"/>
</dbReference>
<keyword evidence="2 5" id="KW-0812">Transmembrane</keyword>
<dbReference type="OrthoDB" id="8537976at2"/>
<dbReference type="EMBL" id="LT629711">
    <property type="protein sequence ID" value="SDP58810.1"/>
    <property type="molecule type" value="Genomic_DNA"/>
</dbReference>
<feature type="transmembrane region" description="Helical" evidence="5">
    <location>
        <begin position="62"/>
        <end position="91"/>
    </location>
</feature>
<evidence type="ECO:0000313" key="7">
    <source>
        <dbReference type="Proteomes" id="UP000199077"/>
    </source>
</evidence>
<keyword evidence="4 5" id="KW-0472">Membrane</keyword>
<evidence type="ECO:0000313" key="6">
    <source>
        <dbReference type="EMBL" id="SDP58810.1"/>
    </source>
</evidence>
<dbReference type="InterPro" id="IPR023352">
    <property type="entry name" value="MAPEG-like_dom_sf"/>
</dbReference>
<name>A0A1H0TYH2_9MICO</name>
<organism evidence="6 7">
    <name type="scientific">Pedococcus dokdonensis</name>
    <dbReference type="NCBI Taxonomy" id="443156"/>
    <lineage>
        <taxon>Bacteria</taxon>
        <taxon>Bacillati</taxon>
        <taxon>Actinomycetota</taxon>
        <taxon>Actinomycetes</taxon>
        <taxon>Micrococcales</taxon>
        <taxon>Intrasporangiaceae</taxon>
        <taxon>Pedococcus</taxon>
    </lineage>
</organism>
<evidence type="ECO:0008006" key="8">
    <source>
        <dbReference type="Google" id="ProtNLM"/>
    </source>
</evidence>
<reference evidence="7" key="1">
    <citation type="submission" date="2016-10" db="EMBL/GenBank/DDBJ databases">
        <authorList>
            <person name="Varghese N."/>
            <person name="Submissions S."/>
        </authorList>
    </citation>
    <scope>NUCLEOTIDE SEQUENCE [LARGE SCALE GENOMIC DNA]</scope>
    <source>
        <strain evidence="7">DSM 22329</strain>
    </source>
</reference>
<evidence type="ECO:0000256" key="4">
    <source>
        <dbReference type="ARBA" id="ARBA00023136"/>
    </source>
</evidence>
<dbReference type="AlphaFoldDB" id="A0A1H0TYH2"/>
<sequence>MTTAIVCSAVLAASIFVLGFNVSMNRGYAAKRGGSQMPTDPADRLLIAQRAHGNATEYVPTLIALFLLVGWLSPTPWAQVLIVLATASRLLHAISMLRSETLASENAPRMTGAMGTYAFGLALAVTAGVAGVAAV</sequence>
<feature type="transmembrane region" description="Helical" evidence="5">
    <location>
        <begin position="112"/>
        <end position="134"/>
    </location>
</feature>
<evidence type="ECO:0000256" key="1">
    <source>
        <dbReference type="ARBA" id="ARBA00004370"/>
    </source>
</evidence>
<dbReference type="SUPFAM" id="SSF161084">
    <property type="entry name" value="MAPEG domain-like"/>
    <property type="match status" value="1"/>
</dbReference>
<dbReference type="InterPro" id="IPR001129">
    <property type="entry name" value="Membr-assoc_MAPEG"/>
</dbReference>
<dbReference type="Gene3D" id="1.20.120.550">
    <property type="entry name" value="Membrane associated eicosanoid/glutathione metabolism-like domain"/>
    <property type="match status" value="1"/>
</dbReference>
<dbReference type="Pfam" id="PF01124">
    <property type="entry name" value="MAPEG"/>
    <property type="match status" value="1"/>
</dbReference>
<evidence type="ECO:0000256" key="5">
    <source>
        <dbReference type="SAM" id="Phobius"/>
    </source>
</evidence>
<evidence type="ECO:0000256" key="3">
    <source>
        <dbReference type="ARBA" id="ARBA00022989"/>
    </source>
</evidence>
<dbReference type="STRING" id="443156.SAMN04489867_3031"/>
<dbReference type="RefSeq" id="WP_091787251.1">
    <property type="nucleotide sequence ID" value="NZ_LT629711.1"/>
</dbReference>
<gene>
    <name evidence="6" type="ORF">SAMN04489867_3031</name>
</gene>
<proteinExistence type="predicted"/>
<dbReference type="Proteomes" id="UP000199077">
    <property type="component" value="Chromosome I"/>
</dbReference>
<keyword evidence="7" id="KW-1185">Reference proteome</keyword>